<feature type="transmembrane region" description="Helical" evidence="8">
    <location>
        <begin position="43"/>
        <end position="72"/>
    </location>
</feature>
<dbReference type="OrthoDB" id="6647425at2"/>
<keyword evidence="7 8" id="KW-0472">Membrane</keyword>
<gene>
    <name evidence="9" type="ORF">MOMA_01175</name>
</gene>
<evidence type="ECO:0000313" key="9">
    <source>
        <dbReference type="EMBL" id="ELA08978.1"/>
    </source>
</evidence>
<dbReference type="Pfam" id="PF04093">
    <property type="entry name" value="MreD"/>
    <property type="match status" value="1"/>
</dbReference>
<comment type="subcellular location">
    <subcellularLocation>
        <location evidence="1">Cell membrane</location>
        <topology evidence="1">Multi-pass membrane protein</topology>
    </subcellularLocation>
</comment>
<feature type="transmembrane region" description="Helical" evidence="8">
    <location>
        <begin position="107"/>
        <end position="127"/>
    </location>
</feature>
<dbReference type="GO" id="GO:0008360">
    <property type="term" value="P:regulation of cell shape"/>
    <property type="evidence" value="ECO:0007669"/>
    <property type="project" value="UniProtKB-KW"/>
</dbReference>
<feature type="transmembrane region" description="Helical" evidence="8">
    <location>
        <begin position="84"/>
        <end position="101"/>
    </location>
</feature>
<organism evidence="9 10">
    <name type="scientific">Moraxella macacae 0408225</name>
    <dbReference type="NCBI Taxonomy" id="1230338"/>
    <lineage>
        <taxon>Bacteria</taxon>
        <taxon>Pseudomonadati</taxon>
        <taxon>Pseudomonadota</taxon>
        <taxon>Gammaproteobacteria</taxon>
        <taxon>Moraxellales</taxon>
        <taxon>Moraxellaceae</taxon>
        <taxon>Moraxella</taxon>
    </lineage>
</organism>
<dbReference type="STRING" id="1230338.MOMA_01175"/>
<evidence type="ECO:0000256" key="3">
    <source>
        <dbReference type="ARBA" id="ARBA00022475"/>
    </source>
</evidence>
<dbReference type="InterPro" id="IPR007227">
    <property type="entry name" value="Cell_shape_determining_MreD"/>
</dbReference>
<evidence type="ECO:0000256" key="4">
    <source>
        <dbReference type="ARBA" id="ARBA00022692"/>
    </source>
</evidence>
<evidence type="ECO:0000256" key="1">
    <source>
        <dbReference type="ARBA" id="ARBA00004651"/>
    </source>
</evidence>
<dbReference type="NCBIfam" id="TIGR03426">
    <property type="entry name" value="shape_MreD"/>
    <property type="match status" value="1"/>
</dbReference>
<comment type="caution">
    <text evidence="9">The sequence shown here is derived from an EMBL/GenBank/DDBJ whole genome shotgun (WGS) entry which is preliminary data.</text>
</comment>
<dbReference type="eggNOG" id="COG2891">
    <property type="taxonomic scope" value="Bacteria"/>
</dbReference>
<reference evidence="9 10" key="1">
    <citation type="journal article" date="2013" name="Genome Announc.">
        <title>Genome Sequence of Moraxella macacae 0408225, a Novel Bacterial Species Isolated from a Cynomolgus Macaque with Epistaxis.</title>
        <authorList>
            <person name="Ladner J.T."/>
            <person name="Whitehouse C.A."/>
            <person name="Koroleva G.I."/>
            <person name="Palacios G.F."/>
        </authorList>
    </citation>
    <scope>NUCLEOTIDE SEQUENCE [LARGE SCALE GENOMIC DNA]</scope>
    <source>
        <strain evidence="9 10">0408225</strain>
    </source>
</reference>
<evidence type="ECO:0000256" key="2">
    <source>
        <dbReference type="ARBA" id="ARBA00007776"/>
    </source>
</evidence>
<feature type="transmembrane region" description="Helical" evidence="8">
    <location>
        <begin position="12"/>
        <end position="31"/>
    </location>
</feature>
<dbReference type="RefSeq" id="WP_009501380.1">
    <property type="nucleotide sequence ID" value="NZ_ANIN01000001.1"/>
</dbReference>
<comment type="similarity">
    <text evidence="2">Belongs to the MreD family.</text>
</comment>
<dbReference type="Proteomes" id="UP000023795">
    <property type="component" value="Unassembled WGS sequence"/>
</dbReference>
<dbReference type="PANTHER" id="PTHR37484:SF1">
    <property type="entry name" value="ROD SHAPE-DETERMINING PROTEIN MRED"/>
    <property type="match status" value="1"/>
</dbReference>
<dbReference type="GO" id="GO:0005886">
    <property type="term" value="C:plasma membrane"/>
    <property type="evidence" value="ECO:0007669"/>
    <property type="project" value="UniProtKB-SubCell"/>
</dbReference>
<keyword evidence="6 8" id="KW-1133">Transmembrane helix</keyword>
<proteinExistence type="inferred from homology"/>
<accession>L2F926</accession>
<dbReference type="PATRIC" id="fig|1230338.3.peg.258"/>
<protein>
    <submittedName>
        <fullName evidence="9">Rod shape-determining protein MreD</fullName>
    </submittedName>
</protein>
<feature type="transmembrane region" description="Helical" evidence="8">
    <location>
        <begin position="139"/>
        <end position="158"/>
    </location>
</feature>
<keyword evidence="4 8" id="KW-0812">Transmembrane</keyword>
<keyword evidence="10" id="KW-1185">Reference proteome</keyword>
<keyword evidence="3" id="KW-1003">Cell membrane</keyword>
<dbReference type="PANTHER" id="PTHR37484">
    <property type="entry name" value="ROD SHAPE-DETERMINING PROTEIN MRED"/>
    <property type="match status" value="1"/>
</dbReference>
<name>L2F926_9GAMM</name>
<dbReference type="AlphaFoldDB" id="L2F926"/>
<dbReference type="InterPro" id="IPR026034">
    <property type="entry name" value="MreD_proteobac"/>
</dbReference>
<evidence type="ECO:0000313" key="10">
    <source>
        <dbReference type="Proteomes" id="UP000023795"/>
    </source>
</evidence>
<keyword evidence="5" id="KW-0133">Cell shape</keyword>
<evidence type="ECO:0000256" key="8">
    <source>
        <dbReference type="SAM" id="Phobius"/>
    </source>
</evidence>
<evidence type="ECO:0000256" key="5">
    <source>
        <dbReference type="ARBA" id="ARBA00022960"/>
    </source>
</evidence>
<evidence type="ECO:0000256" key="6">
    <source>
        <dbReference type="ARBA" id="ARBA00022989"/>
    </source>
</evidence>
<sequence>MQNSHAHKKSSVHLYSVMTFSFVVASIFSVYPLNASIAVFRPMWLVMVLIFWLVFQPTLIGVGLAFFVGLLADLLTDSRLGQQALCAVLVAFFVKFISGYLKQLSSGLVWLLAVACLLLYQSALIFLHFFTQGIFAPQLLFAMLLSVMLWPVLVAVLVKYTV</sequence>
<evidence type="ECO:0000256" key="7">
    <source>
        <dbReference type="ARBA" id="ARBA00023136"/>
    </source>
</evidence>
<dbReference type="EMBL" id="ANIN01000001">
    <property type="protein sequence ID" value="ELA08978.1"/>
    <property type="molecule type" value="Genomic_DNA"/>
</dbReference>